<name>A0A839XS03_9ACTN</name>
<dbReference type="InterPro" id="IPR013083">
    <property type="entry name" value="Znf_RING/FYVE/PHD"/>
</dbReference>
<dbReference type="GO" id="GO:0008270">
    <property type="term" value="F:zinc ion binding"/>
    <property type="evidence" value="ECO:0007669"/>
    <property type="project" value="InterPro"/>
</dbReference>
<sequence>MSRWAVQDGVACAHAADAPPAPGPATACEDCLRTGGQWVHLRRCLTCDHVGCCDSSPHRHATAHAGATAHPVVASAEPREHWAWCYPDSALLLPASQL</sequence>
<evidence type="ECO:0000313" key="3">
    <source>
        <dbReference type="Proteomes" id="UP000580718"/>
    </source>
</evidence>
<dbReference type="AlphaFoldDB" id="A0A839XS03"/>
<accession>A0A839XS03</accession>
<dbReference type="Proteomes" id="UP000580718">
    <property type="component" value="Unassembled WGS sequence"/>
</dbReference>
<comment type="caution">
    <text evidence="2">The sequence shown here is derived from an EMBL/GenBank/DDBJ whole genome shotgun (WGS) entry which is preliminary data.</text>
</comment>
<evidence type="ECO:0000259" key="1">
    <source>
        <dbReference type="PROSITE" id="PS50271"/>
    </source>
</evidence>
<dbReference type="EMBL" id="JACIBU010000001">
    <property type="protein sequence ID" value="MBB3674420.1"/>
    <property type="molecule type" value="Genomic_DNA"/>
</dbReference>
<dbReference type="SUPFAM" id="SSF57850">
    <property type="entry name" value="RING/U-box"/>
    <property type="match status" value="1"/>
</dbReference>
<protein>
    <submittedName>
        <fullName evidence="2">Putative UBP type Zn finger protein</fullName>
    </submittedName>
</protein>
<proteinExistence type="predicted"/>
<dbReference type="InterPro" id="IPR001607">
    <property type="entry name" value="Znf_UBP"/>
</dbReference>
<evidence type="ECO:0000313" key="2">
    <source>
        <dbReference type="EMBL" id="MBB3674420.1"/>
    </source>
</evidence>
<dbReference type="RefSeq" id="WP_258372628.1">
    <property type="nucleotide sequence ID" value="NZ_JACIBU010000001.1"/>
</dbReference>
<reference evidence="2 3" key="1">
    <citation type="submission" date="2020-08" db="EMBL/GenBank/DDBJ databases">
        <title>Sequencing the genomes of 1000 actinobacteria strains.</title>
        <authorList>
            <person name="Klenk H.-P."/>
        </authorList>
    </citation>
    <scope>NUCLEOTIDE SEQUENCE [LARGE SCALE GENOMIC DNA]</scope>
    <source>
        <strain evidence="2 3">DSM 16678</strain>
    </source>
</reference>
<dbReference type="Gene3D" id="3.30.40.10">
    <property type="entry name" value="Zinc/RING finger domain, C3HC4 (zinc finger)"/>
    <property type="match status" value="1"/>
</dbReference>
<gene>
    <name evidence="2" type="ORF">FHX36_000155</name>
</gene>
<dbReference type="Pfam" id="PF02148">
    <property type="entry name" value="zf-UBP"/>
    <property type="match status" value="1"/>
</dbReference>
<organism evidence="2 3">
    <name type="scientific">Modestobacter versicolor</name>
    <dbReference type="NCBI Taxonomy" id="429133"/>
    <lineage>
        <taxon>Bacteria</taxon>
        <taxon>Bacillati</taxon>
        <taxon>Actinomycetota</taxon>
        <taxon>Actinomycetes</taxon>
        <taxon>Geodermatophilales</taxon>
        <taxon>Geodermatophilaceae</taxon>
        <taxon>Modestobacter</taxon>
    </lineage>
</organism>
<feature type="domain" description="UBP-type" evidence="1">
    <location>
        <begin position="10"/>
        <end position="98"/>
    </location>
</feature>
<dbReference type="PROSITE" id="PS50271">
    <property type="entry name" value="ZF_UBP"/>
    <property type="match status" value="1"/>
</dbReference>